<name>A0ACC2AX55_DIPCM</name>
<accession>A0ACC2AX55</accession>
<organism evidence="1 2">
    <name type="scientific">Diphasiastrum complanatum</name>
    <name type="common">Issler's clubmoss</name>
    <name type="synonym">Lycopodium complanatum</name>
    <dbReference type="NCBI Taxonomy" id="34168"/>
    <lineage>
        <taxon>Eukaryota</taxon>
        <taxon>Viridiplantae</taxon>
        <taxon>Streptophyta</taxon>
        <taxon>Embryophyta</taxon>
        <taxon>Tracheophyta</taxon>
        <taxon>Lycopodiopsida</taxon>
        <taxon>Lycopodiales</taxon>
        <taxon>Lycopodiaceae</taxon>
        <taxon>Lycopodioideae</taxon>
        <taxon>Diphasiastrum</taxon>
    </lineage>
</organism>
<protein>
    <submittedName>
        <fullName evidence="1">Uncharacterized protein</fullName>
    </submittedName>
</protein>
<sequence length="234" mass="26072">MKYSGWPVVELCIAGERLRFEQDNGSMHVGTSVWPCSLLLAKWMERQTLQLRNTQDDHQRFCLEIMGKRGVELGTGCGVAGLALALLGMNVLLTDIPAVLPALKRNVKKNLLATSLAMAGKADCKAGKVKIGQLCWGNMKQIEATKPPFDYIIAADVVYLENTVEPLLSTIHSLAGPDTVILLGYQIRSPEAHELFWRLCPEKFVVKKVPRDQLDPDYAFEEADVYILQKKCDL</sequence>
<keyword evidence="2" id="KW-1185">Reference proteome</keyword>
<reference evidence="2" key="1">
    <citation type="journal article" date="2024" name="Proc. Natl. Acad. Sci. U.S.A.">
        <title>Extraordinary preservation of gene collinearity over three hundred million years revealed in homosporous lycophytes.</title>
        <authorList>
            <person name="Li C."/>
            <person name="Wickell D."/>
            <person name="Kuo L.Y."/>
            <person name="Chen X."/>
            <person name="Nie B."/>
            <person name="Liao X."/>
            <person name="Peng D."/>
            <person name="Ji J."/>
            <person name="Jenkins J."/>
            <person name="Williams M."/>
            <person name="Shu S."/>
            <person name="Plott C."/>
            <person name="Barry K."/>
            <person name="Rajasekar S."/>
            <person name="Grimwood J."/>
            <person name="Han X."/>
            <person name="Sun S."/>
            <person name="Hou Z."/>
            <person name="He W."/>
            <person name="Dai G."/>
            <person name="Sun C."/>
            <person name="Schmutz J."/>
            <person name="Leebens-Mack J.H."/>
            <person name="Li F.W."/>
            <person name="Wang L."/>
        </authorList>
    </citation>
    <scope>NUCLEOTIDE SEQUENCE [LARGE SCALE GENOMIC DNA]</scope>
    <source>
        <strain evidence="2">cv. PW_Plant_1</strain>
    </source>
</reference>
<evidence type="ECO:0000313" key="2">
    <source>
        <dbReference type="Proteomes" id="UP001162992"/>
    </source>
</evidence>
<proteinExistence type="predicted"/>
<evidence type="ECO:0000313" key="1">
    <source>
        <dbReference type="EMBL" id="KAJ7521619.1"/>
    </source>
</evidence>
<gene>
    <name evidence="1" type="ORF">O6H91_19G061300</name>
</gene>
<dbReference type="Proteomes" id="UP001162992">
    <property type="component" value="Chromosome 19"/>
</dbReference>
<comment type="caution">
    <text evidence="1">The sequence shown here is derived from an EMBL/GenBank/DDBJ whole genome shotgun (WGS) entry which is preliminary data.</text>
</comment>
<dbReference type="EMBL" id="CM055110">
    <property type="protein sequence ID" value="KAJ7521619.1"/>
    <property type="molecule type" value="Genomic_DNA"/>
</dbReference>